<reference evidence="9" key="1">
    <citation type="submission" date="2013-03" db="EMBL/GenBank/DDBJ databases">
        <title>The Genome Sequence of Anopheles minimus MINIMUS1.</title>
        <authorList>
            <consortium name="The Broad Institute Genomics Platform"/>
            <person name="Neafsey D.E."/>
            <person name="Walton C."/>
            <person name="Walker B."/>
            <person name="Young S.K."/>
            <person name="Zeng Q."/>
            <person name="Gargeya S."/>
            <person name="Fitzgerald M."/>
            <person name="Haas B."/>
            <person name="Abouelleil A."/>
            <person name="Allen A.W."/>
            <person name="Alvarado L."/>
            <person name="Arachchi H.M."/>
            <person name="Berlin A.M."/>
            <person name="Chapman S.B."/>
            <person name="Gainer-Dewar J."/>
            <person name="Goldberg J."/>
            <person name="Griggs A."/>
            <person name="Gujja S."/>
            <person name="Hansen M."/>
            <person name="Howarth C."/>
            <person name="Imamovic A."/>
            <person name="Ireland A."/>
            <person name="Larimer J."/>
            <person name="McCowan C."/>
            <person name="Murphy C."/>
            <person name="Pearson M."/>
            <person name="Poon T.W."/>
            <person name="Priest M."/>
            <person name="Roberts A."/>
            <person name="Saif S."/>
            <person name="Shea T."/>
            <person name="Sisk P."/>
            <person name="Sykes S."/>
            <person name="Wortman J."/>
            <person name="Nusbaum C."/>
            <person name="Birren B."/>
        </authorList>
    </citation>
    <scope>NUCLEOTIDE SEQUENCE [LARGE SCALE GENOMIC DNA]</scope>
    <source>
        <strain evidence="9">MINIMUS1</strain>
    </source>
</reference>
<dbReference type="AlphaFoldDB" id="A0A182WLU6"/>
<evidence type="ECO:0000256" key="5">
    <source>
        <dbReference type="ARBA" id="ARBA00035330"/>
    </source>
</evidence>
<sequence>MSTVRLFASLTGNQSHQQVFPILSADTKASIMDSSHLSWLIVRDHHAYLMKQKNIRKPFSTEPGNLTNLSSYRYSGLVHNKTITITPAEKKGINFVYKRVKKANKPAKALVKVTLKQGPRRTLKKISNTIKANKYRSDLRQAALRRASAILRSQRPTKPRKGKAGAAPAAAAAAGTTAAAPKKAE</sequence>
<dbReference type="InterPro" id="IPR002672">
    <property type="entry name" value="Ribosomal_eL28"/>
</dbReference>
<name>A0A182WLU6_9DIPT</name>
<comment type="similarity">
    <text evidence="1">Belongs to the eukaryotic ribosomal protein eL28 family.</text>
</comment>
<keyword evidence="3" id="KW-0687">Ribonucleoprotein</keyword>
<dbReference type="Gene3D" id="3.30.390.110">
    <property type="match status" value="1"/>
</dbReference>
<dbReference type="GO" id="GO:0003735">
    <property type="term" value="F:structural constituent of ribosome"/>
    <property type="evidence" value="ECO:0007669"/>
    <property type="project" value="InterPro"/>
</dbReference>
<accession>A0A182WLU6</accession>
<dbReference type="FunFam" id="3.30.390.110:FF:000002">
    <property type="entry name" value="60S ribosomal protein L28"/>
    <property type="match status" value="1"/>
</dbReference>
<evidence type="ECO:0000259" key="7">
    <source>
        <dbReference type="Pfam" id="PF01778"/>
    </source>
</evidence>
<evidence type="ECO:0000313" key="8">
    <source>
        <dbReference type="EnsemblMetazoa" id="AMIN011375-PA"/>
    </source>
</evidence>
<keyword evidence="2" id="KW-0689">Ribosomal protein</keyword>
<dbReference type="EnsemblMetazoa" id="AMIN011375-RA">
    <property type="protein sequence ID" value="AMIN011375-PA"/>
    <property type="gene ID" value="AMIN011375"/>
</dbReference>
<reference evidence="8" key="2">
    <citation type="submission" date="2020-05" db="UniProtKB">
        <authorList>
            <consortium name="EnsemblMetazoa"/>
        </authorList>
    </citation>
    <scope>IDENTIFICATION</scope>
    <source>
        <strain evidence="8">MINIMUS1</strain>
    </source>
</reference>
<evidence type="ECO:0000256" key="1">
    <source>
        <dbReference type="ARBA" id="ARBA00007926"/>
    </source>
</evidence>
<evidence type="ECO:0000256" key="3">
    <source>
        <dbReference type="ARBA" id="ARBA00023274"/>
    </source>
</evidence>
<dbReference type="Proteomes" id="UP000075920">
    <property type="component" value="Unassembled WGS sequence"/>
</dbReference>
<dbReference type="STRING" id="112268.A0A182WLU6"/>
<evidence type="ECO:0000313" key="9">
    <source>
        <dbReference type="Proteomes" id="UP000075920"/>
    </source>
</evidence>
<organism evidence="8 9">
    <name type="scientific">Anopheles minimus</name>
    <dbReference type="NCBI Taxonomy" id="112268"/>
    <lineage>
        <taxon>Eukaryota</taxon>
        <taxon>Metazoa</taxon>
        <taxon>Ecdysozoa</taxon>
        <taxon>Arthropoda</taxon>
        <taxon>Hexapoda</taxon>
        <taxon>Insecta</taxon>
        <taxon>Pterygota</taxon>
        <taxon>Neoptera</taxon>
        <taxon>Endopterygota</taxon>
        <taxon>Diptera</taxon>
        <taxon>Nematocera</taxon>
        <taxon>Culicoidea</taxon>
        <taxon>Culicidae</taxon>
        <taxon>Anophelinae</taxon>
        <taxon>Anopheles</taxon>
    </lineage>
</organism>
<dbReference type="InterPro" id="IPR029004">
    <property type="entry name" value="Ribosomal_eL28/Mak16"/>
</dbReference>
<evidence type="ECO:0000256" key="6">
    <source>
        <dbReference type="SAM" id="MobiDB-lite"/>
    </source>
</evidence>
<dbReference type="Pfam" id="PF01778">
    <property type="entry name" value="Ribosomal_L28e"/>
    <property type="match status" value="1"/>
</dbReference>
<feature type="compositionally biased region" description="Low complexity" evidence="6">
    <location>
        <begin position="164"/>
        <end position="185"/>
    </location>
</feature>
<feature type="domain" description="Ribosomal eL28/Mak16" evidence="7">
    <location>
        <begin position="37"/>
        <end position="153"/>
    </location>
</feature>
<keyword evidence="9" id="KW-1185">Reference proteome</keyword>
<dbReference type="PANTHER" id="PTHR10544">
    <property type="entry name" value="60S RIBOSOMAL PROTEIN L28"/>
    <property type="match status" value="1"/>
</dbReference>
<evidence type="ECO:0000256" key="4">
    <source>
        <dbReference type="ARBA" id="ARBA00035223"/>
    </source>
</evidence>
<dbReference type="GO" id="GO:0005840">
    <property type="term" value="C:ribosome"/>
    <property type="evidence" value="ECO:0007669"/>
    <property type="project" value="UniProtKB-KW"/>
</dbReference>
<dbReference type="GO" id="GO:1990904">
    <property type="term" value="C:ribonucleoprotein complex"/>
    <property type="evidence" value="ECO:0007669"/>
    <property type="project" value="UniProtKB-KW"/>
</dbReference>
<protein>
    <recommendedName>
        <fullName evidence="4">Large ribosomal subunit protein eL28</fullName>
    </recommendedName>
    <alternativeName>
        <fullName evidence="5">60S ribosomal protein L28</fullName>
    </alternativeName>
</protein>
<proteinExistence type="inferred from homology"/>
<evidence type="ECO:0000256" key="2">
    <source>
        <dbReference type="ARBA" id="ARBA00022980"/>
    </source>
</evidence>
<dbReference type="VEuPathDB" id="VectorBase:AMIN011375"/>
<feature type="region of interest" description="Disordered" evidence="6">
    <location>
        <begin position="150"/>
        <end position="185"/>
    </location>
</feature>
<dbReference type="GO" id="GO:0006412">
    <property type="term" value="P:translation"/>
    <property type="evidence" value="ECO:0007669"/>
    <property type="project" value="InterPro"/>
</dbReference>